<dbReference type="KEGG" id="cgt:cgR_6068"/>
<sequence>MTVKDNFGTQEIALPVEKVASTDNRTFEILNEWGIDLVAAPKQLVPFTVPEYKDD</sequence>
<proteinExistence type="predicted"/>
<organism evidence="1">
    <name type="scientific">Corynebacterium glutamicum (strain R)</name>
    <dbReference type="NCBI Taxonomy" id="340322"/>
    <lineage>
        <taxon>Bacteria</taxon>
        <taxon>Bacillati</taxon>
        <taxon>Actinomycetota</taxon>
        <taxon>Actinomycetes</taxon>
        <taxon>Mycobacteriales</taxon>
        <taxon>Corynebacteriaceae</taxon>
        <taxon>Corynebacterium</taxon>
    </lineage>
</organism>
<dbReference type="Gene3D" id="3.40.50.1980">
    <property type="entry name" value="Nitrogenase molybdenum iron protein domain"/>
    <property type="match status" value="1"/>
</dbReference>
<evidence type="ECO:0000313" key="1">
    <source>
        <dbReference type="EMBL" id="BAQ21130.1"/>
    </source>
</evidence>
<name>A0AB72VFI8_CORGB</name>
<accession>A0AB72VFI8</accession>
<protein>
    <submittedName>
        <fullName evidence="1">Uncharacterized protein</fullName>
    </submittedName>
</protein>
<dbReference type="Proteomes" id="UP000006698">
    <property type="component" value="Chromosome"/>
</dbReference>
<dbReference type="RefSeq" id="WP_003858029.1">
    <property type="nucleotide sequence ID" value="NC_009342.1"/>
</dbReference>
<gene>
    <name evidence="1" type="ordered locus">cgR_6068</name>
</gene>
<reference evidence="1" key="1">
    <citation type="journal article" date="2007" name="Microbiology">
        <title>Comparative analysis of the Corynebacterium glutamicum group and complete genome sequence of strain R.</title>
        <authorList>
            <person name="Yukawa H."/>
            <person name="Omumasaba C.A."/>
            <person name="Nonaka H."/>
            <person name="Kos P."/>
            <person name="Okai N."/>
            <person name="Suzuki N."/>
            <person name="Suda M."/>
            <person name="Tsuge Y."/>
            <person name="Watanabe J."/>
            <person name="Ikeda Y."/>
            <person name="Vertes A.A."/>
            <person name="Inui M."/>
        </authorList>
    </citation>
    <scope>NUCLEOTIDE SEQUENCE</scope>
    <source>
        <strain evidence="1">R</strain>
    </source>
</reference>
<dbReference type="AlphaFoldDB" id="A0AB72VFI8"/>
<dbReference type="EMBL" id="AP009044">
    <property type="protein sequence ID" value="BAQ21130.1"/>
    <property type="molecule type" value="Genomic_DNA"/>
</dbReference>
<dbReference type="SUPFAM" id="SSF53807">
    <property type="entry name" value="Helical backbone' metal receptor"/>
    <property type="match status" value="1"/>
</dbReference>